<dbReference type="KEGG" id="kra:Krad_2191"/>
<evidence type="ECO:0000313" key="2">
    <source>
        <dbReference type="EMBL" id="ABS03674.1"/>
    </source>
</evidence>
<feature type="domain" description="DUF1330" evidence="1">
    <location>
        <begin position="13"/>
        <end position="105"/>
    </location>
</feature>
<dbReference type="SUPFAM" id="SSF54909">
    <property type="entry name" value="Dimeric alpha+beta barrel"/>
    <property type="match status" value="1"/>
</dbReference>
<evidence type="ECO:0000313" key="3">
    <source>
        <dbReference type="Proteomes" id="UP000001116"/>
    </source>
</evidence>
<protein>
    <recommendedName>
        <fullName evidence="1">DUF1330 domain-containing protein</fullName>
    </recommendedName>
</protein>
<dbReference type="EMBL" id="CP000750">
    <property type="protein sequence ID" value="ABS03674.1"/>
    <property type="molecule type" value="Genomic_DNA"/>
</dbReference>
<dbReference type="HOGENOM" id="CLU_145407_1_2_11"/>
<organism evidence="2 3">
    <name type="scientific">Kineococcus radiotolerans (strain ATCC BAA-149 / DSM 14245 / SRS30216)</name>
    <dbReference type="NCBI Taxonomy" id="266940"/>
    <lineage>
        <taxon>Bacteria</taxon>
        <taxon>Bacillati</taxon>
        <taxon>Actinomycetota</taxon>
        <taxon>Actinomycetes</taxon>
        <taxon>Kineosporiales</taxon>
        <taxon>Kineosporiaceae</taxon>
        <taxon>Kineococcus</taxon>
    </lineage>
</organism>
<dbReference type="RefSeq" id="WP_011981187.1">
    <property type="nucleotide sequence ID" value="NC_009664.2"/>
</dbReference>
<dbReference type="Gene3D" id="3.30.70.100">
    <property type="match status" value="1"/>
</dbReference>
<dbReference type="PANTHER" id="PTHR41521:SF4">
    <property type="entry name" value="BLR0684 PROTEIN"/>
    <property type="match status" value="1"/>
</dbReference>
<reference evidence="3" key="1">
    <citation type="journal article" date="2008" name="PLoS ONE">
        <title>Survival in nuclear waste, extreme resistance, and potential applications gleaned from the genome sequence of Kineococcus radiotolerans SRS30216.</title>
        <authorList>
            <person name="Bagwell C.E."/>
            <person name="Bhat S."/>
            <person name="Hawkins G.M."/>
            <person name="Smith B.W."/>
            <person name="Biswas T."/>
            <person name="Hoover T.R."/>
            <person name="Saunders E."/>
            <person name="Han C.S."/>
            <person name="Tsodikov O.V."/>
            <person name="Shimkets L.J."/>
        </authorList>
    </citation>
    <scope>NUCLEOTIDE SEQUENCE [LARGE SCALE GENOMIC DNA]</scope>
    <source>
        <strain evidence="3">ATCC BAA-149 / DSM 14245 / SRS30216</strain>
    </source>
</reference>
<keyword evidence="3" id="KW-1185">Reference proteome</keyword>
<name>A6WA35_KINRD</name>
<accession>A6WA35</accession>
<dbReference type="InterPro" id="IPR010753">
    <property type="entry name" value="DUF1330"/>
</dbReference>
<gene>
    <name evidence="2" type="ordered locus">Krad_2191</name>
</gene>
<evidence type="ECO:0000259" key="1">
    <source>
        <dbReference type="Pfam" id="PF07045"/>
    </source>
</evidence>
<dbReference type="Pfam" id="PF07045">
    <property type="entry name" value="DUF1330"/>
    <property type="match status" value="1"/>
</dbReference>
<dbReference type="Proteomes" id="UP000001116">
    <property type="component" value="Chromosome"/>
</dbReference>
<proteinExistence type="predicted"/>
<dbReference type="AlphaFoldDB" id="A6WA35"/>
<sequence>MSETTAPNTTRTPAYSITEVLQVLDPAGAQRYAELTPATVEKFGGRFVVLGASPTAAEGEAGIVAAVVQWPDMETLQAWYDSAEYAPAREIAATAMRRRLIFLPGTAPAA</sequence>
<dbReference type="OrthoDB" id="9806380at2"/>
<dbReference type="InterPro" id="IPR011008">
    <property type="entry name" value="Dimeric_a/b-barrel"/>
</dbReference>
<dbReference type="PANTHER" id="PTHR41521">
    <property type="match status" value="1"/>
</dbReference>
<dbReference type="eggNOG" id="COG5470">
    <property type="taxonomic scope" value="Bacteria"/>
</dbReference>